<dbReference type="RefSeq" id="WP_034586253.1">
    <property type="nucleotide sequence ID" value="NZ_JRPE02000015.1"/>
</dbReference>
<evidence type="ECO:0000313" key="4">
    <source>
        <dbReference type="Proteomes" id="UP000029921"/>
    </source>
</evidence>
<dbReference type="Proteomes" id="UP000029921">
    <property type="component" value="Unassembled WGS sequence"/>
</dbReference>
<evidence type="ECO:0000256" key="1">
    <source>
        <dbReference type="ARBA" id="ARBA00022649"/>
    </source>
</evidence>
<dbReference type="PANTHER" id="PTHR40588">
    <property type="entry name" value="MRNA INTERFERASE TOXIN YAFQ"/>
    <property type="match status" value="1"/>
</dbReference>
<keyword evidence="1" id="KW-1277">Toxin-antitoxin system</keyword>
<dbReference type="SUPFAM" id="SSF143011">
    <property type="entry name" value="RelE-like"/>
    <property type="match status" value="1"/>
</dbReference>
<gene>
    <name evidence="3" type="ORF">LS74_009085</name>
</gene>
<feature type="active site" description="Proton donor" evidence="2">
    <location>
        <position position="84"/>
    </location>
</feature>
<dbReference type="AlphaFoldDB" id="A0A4U8SWS4"/>
<comment type="caution">
    <text evidence="3">The sequence shown here is derived from an EMBL/GenBank/DDBJ whole genome shotgun (WGS) entry which is preliminary data.</text>
</comment>
<dbReference type="Pfam" id="PF15738">
    <property type="entry name" value="YafQ_toxin"/>
    <property type="match status" value="1"/>
</dbReference>
<protein>
    <submittedName>
        <fullName evidence="3">Type II toxin-antitoxin system YafQ family toxin</fullName>
    </submittedName>
</protein>
<dbReference type="GO" id="GO:0004521">
    <property type="term" value="F:RNA endonuclease activity"/>
    <property type="evidence" value="ECO:0007669"/>
    <property type="project" value="TreeGrafter"/>
</dbReference>
<organism evidence="3 4">
    <name type="scientific">Helicobacter magdeburgensis</name>
    <dbReference type="NCBI Taxonomy" id="471858"/>
    <lineage>
        <taxon>Bacteria</taxon>
        <taxon>Pseudomonadati</taxon>
        <taxon>Campylobacterota</taxon>
        <taxon>Epsilonproteobacteria</taxon>
        <taxon>Campylobacterales</taxon>
        <taxon>Helicobacteraceae</taxon>
        <taxon>Helicobacter</taxon>
    </lineage>
</organism>
<name>A0A4U8SWS4_9HELI</name>
<proteinExistence type="predicted"/>
<dbReference type="GO" id="GO:0006402">
    <property type="term" value="P:mRNA catabolic process"/>
    <property type="evidence" value="ECO:0007669"/>
    <property type="project" value="TreeGrafter"/>
</dbReference>
<dbReference type="Gene3D" id="3.30.2310.20">
    <property type="entry name" value="RelE-like"/>
    <property type="match status" value="1"/>
</dbReference>
<dbReference type="EMBL" id="JRPE02000015">
    <property type="protein sequence ID" value="TLD91385.1"/>
    <property type="molecule type" value="Genomic_DNA"/>
</dbReference>
<dbReference type="NCBIfam" id="TIGR02385">
    <property type="entry name" value="RelE_StbE"/>
    <property type="match status" value="1"/>
</dbReference>
<dbReference type="GO" id="GO:0006415">
    <property type="term" value="P:translational termination"/>
    <property type="evidence" value="ECO:0007669"/>
    <property type="project" value="TreeGrafter"/>
</dbReference>
<dbReference type="PANTHER" id="PTHR40588:SF1">
    <property type="entry name" value="MRNA INTERFERASE TOXIN YAFQ"/>
    <property type="match status" value="1"/>
</dbReference>
<reference evidence="3 4" key="1">
    <citation type="journal article" date="2014" name="Genome Announc.">
        <title>Draft genome sequences of eight enterohepatic helicobacter species isolated from both laboratory and wild rodents.</title>
        <authorList>
            <person name="Sheh A."/>
            <person name="Shen Z."/>
            <person name="Fox J.G."/>
        </authorList>
    </citation>
    <scope>NUCLEOTIDE SEQUENCE [LARGE SCALE GENOMIC DNA]</scope>
    <source>
        <strain evidence="3 4">MIT 96-1001</strain>
    </source>
</reference>
<dbReference type="PIRSF" id="PIRSF006156">
    <property type="entry name" value="YafQ"/>
    <property type="match status" value="1"/>
</dbReference>
<evidence type="ECO:0000313" key="3">
    <source>
        <dbReference type="EMBL" id="TLD91385.1"/>
    </source>
</evidence>
<evidence type="ECO:0000256" key="2">
    <source>
        <dbReference type="PIRSR" id="PIRSR006156-1"/>
    </source>
</evidence>
<dbReference type="InterPro" id="IPR035093">
    <property type="entry name" value="RelE/ParE_toxin_dom_sf"/>
</dbReference>
<sequence>MRTIDVKNTYKQDLKRVIKQGWDGSKINNVISQLLSDDILDPALRDHPLTGDYKDFRECHVKSDLVVVYKRTAEILSLYRIGRHQDIFKGY</sequence>
<accession>A0A4U8SWS4</accession>
<dbReference type="InterPro" id="IPR007712">
    <property type="entry name" value="RelE/ParE_toxin"/>
</dbReference>
<dbReference type="InterPro" id="IPR004386">
    <property type="entry name" value="Toxin_YafQ-like"/>
</dbReference>
<keyword evidence="4" id="KW-1185">Reference proteome</keyword>